<keyword evidence="2" id="KW-1185">Reference proteome</keyword>
<protein>
    <submittedName>
        <fullName evidence="1">Uncharacterized protein</fullName>
    </submittedName>
</protein>
<reference evidence="1" key="1">
    <citation type="submission" date="2022-07" db="EMBL/GenBank/DDBJ databases">
        <title>Genome Sequence of Lecanicillium saksenae.</title>
        <authorList>
            <person name="Buettner E."/>
        </authorList>
    </citation>
    <scope>NUCLEOTIDE SEQUENCE</scope>
    <source>
        <strain evidence="1">VT-O1</strain>
    </source>
</reference>
<evidence type="ECO:0000313" key="2">
    <source>
        <dbReference type="Proteomes" id="UP001148737"/>
    </source>
</evidence>
<accession>A0ACC1QSZ1</accession>
<evidence type="ECO:0000313" key="1">
    <source>
        <dbReference type="EMBL" id="KAJ3486458.1"/>
    </source>
</evidence>
<gene>
    <name evidence="1" type="ORF">NLG97_g6610</name>
</gene>
<dbReference type="Proteomes" id="UP001148737">
    <property type="component" value="Unassembled WGS sequence"/>
</dbReference>
<comment type="caution">
    <text evidence="1">The sequence shown here is derived from an EMBL/GenBank/DDBJ whole genome shotgun (WGS) entry which is preliminary data.</text>
</comment>
<organism evidence="1 2">
    <name type="scientific">Lecanicillium saksenae</name>
    <dbReference type="NCBI Taxonomy" id="468837"/>
    <lineage>
        <taxon>Eukaryota</taxon>
        <taxon>Fungi</taxon>
        <taxon>Dikarya</taxon>
        <taxon>Ascomycota</taxon>
        <taxon>Pezizomycotina</taxon>
        <taxon>Sordariomycetes</taxon>
        <taxon>Hypocreomycetidae</taxon>
        <taxon>Hypocreales</taxon>
        <taxon>Cordycipitaceae</taxon>
        <taxon>Lecanicillium</taxon>
    </lineage>
</organism>
<dbReference type="EMBL" id="JANAKD010000899">
    <property type="protein sequence ID" value="KAJ3486458.1"/>
    <property type="molecule type" value="Genomic_DNA"/>
</dbReference>
<name>A0ACC1QSZ1_9HYPO</name>
<sequence>MKSFATLFILAAATLGAAQIQKRLGFDCGNNYGWEACDDAEPGGTRSHVIVCNDQHVWALRENCGHGPYDPRFCCQDKPGGGAYCNC</sequence>
<proteinExistence type="predicted"/>